<sequence length="594" mass="63514">MITAEQVSAAVGAWTLPRLLRHNAVRHGDRPALTGTDGRTRTWRDVGEEVRAVAGGLAALGLRRGDRMLIDMSSRPEHWVVDFAAVSVGAIPCTTYATLSPEQIRQVALHSGATVVVLEGPAQRARWARALAEMPTLTAVVVLDGAGHARYADLVAAGHDAPLTEPGQNDPVAMIYTSGTTGDPKGVVLTHRNVLYQCAFTNLAQPTPPHPRTVAYLPLAHIAERVLGMYLPVYTAGHVTICPDPGQLPATLAAVRPQGFFGVPRVWEKFAAVARLALSGMDEERRAALDNARALATRAYRIRASGAALPAELAMELERADAAMLRPLRERFGLAEATRLGSGAAPVPAEVLEFFGSLGMPIMEVWGLSETTGTATSTLPDHYRAGTVGLPVPGMAVRLAADGEIEVRGPLVFLGYLRADGRIEPAVDADGWLPTGDIGTFDDDGLLRITDRKKEIVITASGKNIAPSKVESLLRAHPMVGYAVVVGERRPYLTALLVLDEEAAPAWAAANGLSTVELKDLAADPRVHAELAAAVARANEALSRPEQVKSFRVLDHAWGPESGELTPTLKLRRRVIEQRYTDVIEELYTGGSAT</sequence>
<dbReference type="PROSITE" id="PS00455">
    <property type="entry name" value="AMP_BINDING"/>
    <property type="match status" value="1"/>
</dbReference>
<dbReference type="InterPro" id="IPR042099">
    <property type="entry name" value="ANL_N_sf"/>
</dbReference>
<feature type="domain" description="AMP-dependent synthetase/ligase" evidence="7">
    <location>
        <begin position="21"/>
        <end position="417"/>
    </location>
</feature>
<dbReference type="InterPro" id="IPR045851">
    <property type="entry name" value="AMP-bd_C_sf"/>
</dbReference>
<dbReference type="RefSeq" id="WP_133907692.1">
    <property type="nucleotide sequence ID" value="NZ_SOCP01000020.1"/>
</dbReference>
<proteinExistence type="inferred from homology"/>
<organism evidence="8 9">
    <name type="scientific">Actinophytocola oryzae</name>
    <dbReference type="NCBI Taxonomy" id="502181"/>
    <lineage>
        <taxon>Bacteria</taxon>
        <taxon>Bacillati</taxon>
        <taxon>Actinomycetota</taxon>
        <taxon>Actinomycetes</taxon>
        <taxon>Pseudonocardiales</taxon>
        <taxon>Pseudonocardiaceae</taxon>
    </lineage>
</organism>
<evidence type="ECO:0000256" key="3">
    <source>
        <dbReference type="ARBA" id="ARBA00022832"/>
    </source>
</evidence>
<comment type="similarity">
    <text evidence="1">Belongs to the ATP-dependent AMP-binding enzyme family.</text>
</comment>
<evidence type="ECO:0000313" key="9">
    <source>
        <dbReference type="Proteomes" id="UP000294927"/>
    </source>
</evidence>
<keyword evidence="3" id="KW-0276">Fatty acid metabolism</keyword>
<evidence type="ECO:0000256" key="4">
    <source>
        <dbReference type="ARBA" id="ARBA00023098"/>
    </source>
</evidence>
<dbReference type="Gene3D" id="3.30.300.30">
    <property type="match status" value="1"/>
</dbReference>
<evidence type="ECO:0000256" key="5">
    <source>
        <dbReference type="ARBA" id="ARBA00024484"/>
    </source>
</evidence>
<dbReference type="OrthoDB" id="9803968at2"/>
<protein>
    <recommendedName>
        <fullName evidence="6">Acyl-CoA synthetase</fullName>
    </recommendedName>
</protein>
<accession>A0A4R7V0H9</accession>
<evidence type="ECO:0000259" key="7">
    <source>
        <dbReference type="Pfam" id="PF00501"/>
    </source>
</evidence>
<dbReference type="AlphaFoldDB" id="A0A4R7V0H9"/>
<dbReference type="SUPFAM" id="SSF56801">
    <property type="entry name" value="Acetyl-CoA synthetase-like"/>
    <property type="match status" value="1"/>
</dbReference>
<dbReference type="PANTHER" id="PTHR43272">
    <property type="entry name" value="LONG-CHAIN-FATTY-ACID--COA LIGASE"/>
    <property type="match status" value="1"/>
</dbReference>
<dbReference type="Pfam" id="PF00501">
    <property type="entry name" value="AMP-binding"/>
    <property type="match status" value="1"/>
</dbReference>
<dbReference type="InterPro" id="IPR020845">
    <property type="entry name" value="AMP-binding_CS"/>
</dbReference>
<gene>
    <name evidence="8" type="ORF">CLV71_1205</name>
</gene>
<dbReference type="CDD" id="cd05907">
    <property type="entry name" value="VL_LC_FACS_like"/>
    <property type="match status" value="1"/>
</dbReference>
<reference evidence="8 9" key="1">
    <citation type="submission" date="2019-03" db="EMBL/GenBank/DDBJ databases">
        <title>Genomic Encyclopedia of Archaeal and Bacterial Type Strains, Phase II (KMG-II): from individual species to whole genera.</title>
        <authorList>
            <person name="Goeker M."/>
        </authorList>
    </citation>
    <scope>NUCLEOTIDE SEQUENCE [LARGE SCALE GENOMIC DNA]</scope>
    <source>
        <strain evidence="8 9">DSM 45499</strain>
    </source>
</reference>
<name>A0A4R7V0H9_9PSEU</name>
<dbReference type="Gene3D" id="3.40.50.12780">
    <property type="entry name" value="N-terminal domain of ligase-like"/>
    <property type="match status" value="2"/>
</dbReference>
<dbReference type="PANTHER" id="PTHR43272:SF32">
    <property type="entry name" value="AMP-DEPENDENT SYNTHETASE_LIGASE DOMAIN-CONTAINING PROTEIN"/>
    <property type="match status" value="1"/>
</dbReference>
<evidence type="ECO:0000313" key="8">
    <source>
        <dbReference type="EMBL" id="TDV41315.1"/>
    </source>
</evidence>
<evidence type="ECO:0000256" key="6">
    <source>
        <dbReference type="ARBA" id="ARBA00032875"/>
    </source>
</evidence>
<keyword evidence="9" id="KW-1185">Reference proteome</keyword>
<dbReference type="Proteomes" id="UP000294927">
    <property type="component" value="Unassembled WGS sequence"/>
</dbReference>
<dbReference type="GO" id="GO:0004467">
    <property type="term" value="F:long-chain fatty acid-CoA ligase activity"/>
    <property type="evidence" value="ECO:0007669"/>
    <property type="project" value="UniProtKB-EC"/>
</dbReference>
<comment type="caution">
    <text evidence="8">The sequence shown here is derived from an EMBL/GenBank/DDBJ whole genome shotgun (WGS) entry which is preliminary data.</text>
</comment>
<dbReference type="InterPro" id="IPR000873">
    <property type="entry name" value="AMP-dep_synth/lig_dom"/>
</dbReference>
<comment type="catalytic activity">
    <reaction evidence="5">
        <text>a long-chain fatty acid + ATP + CoA = a long-chain fatty acyl-CoA + AMP + diphosphate</text>
        <dbReference type="Rhea" id="RHEA:15421"/>
        <dbReference type="ChEBI" id="CHEBI:30616"/>
        <dbReference type="ChEBI" id="CHEBI:33019"/>
        <dbReference type="ChEBI" id="CHEBI:57287"/>
        <dbReference type="ChEBI" id="CHEBI:57560"/>
        <dbReference type="ChEBI" id="CHEBI:83139"/>
        <dbReference type="ChEBI" id="CHEBI:456215"/>
        <dbReference type="EC" id="6.2.1.3"/>
    </reaction>
    <physiologicalReaction direction="left-to-right" evidence="5">
        <dbReference type="Rhea" id="RHEA:15422"/>
    </physiologicalReaction>
</comment>
<keyword evidence="2" id="KW-0436">Ligase</keyword>
<dbReference type="Pfam" id="PF23562">
    <property type="entry name" value="AMP-binding_C_3"/>
    <property type="match status" value="1"/>
</dbReference>
<evidence type="ECO:0000256" key="1">
    <source>
        <dbReference type="ARBA" id="ARBA00006432"/>
    </source>
</evidence>
<dbReference type="GO" id="GO:0016020">
    <property type="term" value="C:membrane"/>
    <property type="evidence" value="ECO:0007669"/>
    <property type="project" value="TreeGrafter"/>
</dbReference>
<evidence type="ECO:0000256" key="2">
    <source>
        <dbReference type="ARBA" id="ARBA00022598"/>
    </source>
</evidence>
<dbReference type="EMBL" id="SOCP01000020">
    <property type="protein sequence ID" value="TDV41315.1"/>
    <property type="molecule type" value="Genomic_DNA"/>
</dbReference>
<keyword evidence="4" id="KW-0443">Lipid metabolism</keyword>